<dbReference type="EMBL" id="OVEO01000018">
    <property type="protein sequence ID" value="SPR01519.1"/>
    <property type="molecule type" value="Genomic_DNA"/>
</dbReference>
<dbReference type="EMBL" id="CDSF01000137">
    <property type="protein sequence ID" value="CEP03024.1"/>
    <property type="molecule type" value="Genomic_DNA"/>
</dbReference>
<dbReference type="Pfam" id="PF13637">
    <property type="entry name" value="Ank_4"/>
    <property type="match status" value="2"/>
</dbReference>
<evidence type="ECO:0000256" key="1">
    <source>
        <dbReference type="ARBA" id="ARBA00022737"/>
    </source>
</evidence>
<evidence type="ECO:0000313" key="5">
    <source>
        <dbReference type="EMBL" id="CEP03024.1"/>
    </source>
</evidence>
<feature type="repeat" description="ANK" evidence="3">
    <location>
        <begin position="230"/>
        <end position="262"/>
    </location>
</feature>
<evidence type="ECO:0000256" key="2">
    <source>
        <dbReference type="ARBA" id="ARBA00023043"/>
    </source>
</evidence>
<gene>
    <name evidence="5" type="ORF">PBRA_009242</name>
    <name evidence="6" type="ORF">PLBR_LOCUS8734</name>
</gene>
<dbReference type="OMA" id="NCNTECK"/>
<feature type="repeat" description="ANK" evidence="3">
    <location>
        <begin position="263"/>
        <end position="288"/>
    </location>
</feature>
<keyword evidence="6" id="KW-0496">Mitochondrion</keyword>
<evidence type="ECO:0000313" key="6">
    <source>
        <dbReference type="EMBL" id="SPR01519.1"/>
    </source>
</evidence>
<reference evidence="5 7" key="1">
    <citation type="submission" date="2015-02" db="EMBL/GenBank/DDBJ databases">
        <authorList>
            <person name="Chooi Y.-H."/>
        </authorList>
    </citation>
    <scope>NUCLEOTIDE SEQUENCE [LARGE SCALE GENOMIC DNA]</scope>
    <source>
        <strain evidence="5">E3</strain>
    </source>
</reference>
<feature type="signal peptide" evidence="4">
    <location>
        <begin position="1"/>
        <end position="19"/>
    </location>
</feature>
<organism evidence="5 7">
    <name type="scientific">Plasmodiophora brassicae</name>
    <name type="common">Clubroot disease agent</name>
    <dbReference type="NCBI Taxonomy" id="37360"/>
    <lineage>
        <taxon>Eukaryota</taxon>
        <taxon>Sar</taxon>
        <taxon>Rhizaria</taxon>
        <taxon>Endomyxa</taxon>
        <taxon>Phytomyxea</taxon>
        <taxon>Plasmodiophorida</taxon>
        <taxon>Plasmodiophoridae</taxon>
        <taxon>Plasmodiophora</taxon>
    </lineage>
</organism>
<feature type="repeat" description="ANK" evidence="3">
    <location>
        <begin position="164"/>
        <end position="196"/>
    </location>
</feature>
<keyword evidence="4" id="KW-0732">Signal</keyword>
<evidence type="ECO:0000256" key="4">
    <source>
        <dbReference type="SAM" id="SignalP"/>
    </source>
</evidence>
<feature type="repeat" description="ANK" evidence="3">
    <location>
        <begin position="130"/>
        <end position="162"/>
    </location>
</feature>
<dbReference type="InterPro" id="IPR002110">
    <property type="entry name" value="Ankyrin_rpt"/>
</dbReference>
<name>A0A0G4J6K4_PLABS</name>
<dbReference type="SUPFAM" id="SSF48403">
    <property type="entry name" value="Ankyrin repeat"/>
    <property type="match status" value="1"/>
</dbReference>
<dbReference type="PRINTS" id="PR01415">
    <property type="entry name" value="ANKYRIN"/>
</dbReference>
<dbReference type="Proteomes" id="UP000039324">
    <property type="component" value="Unassembled WGS sequence"/>
</dbReference>
<dbReference type="STRING" id="37360.A0A0G4J6K4"/>
<evidence type="ECO:0000313" key="8">
    <source>
        <dbReference type="Proteomes" id="UP000290189"/>
    </source>
</evidence>
<dbReference type="PROSITE" id="PS50297">
    <property type="entry name" value="ANK_REP_REGION"/>
    <property type="match status" value="6"/>
</dbReference>
<reference evidence="6 8" key="2">
    <citation type="submission" date="2018-03" db="EMBL/GenBank/DDBJ databases">
        <authorList>
            <person name="Fogelqvist J."/>
        </authorList>
    </citation>
    <scope>NUCLEOTIDE SEQUENCE [LARGE SCALE GENOMIC DNA]</scope>
</reference>
<evidence type="ECO:0000313" key="7">
    <source>
        <dbReference type="Proteomes" id="UP000039324"/>
    </source>
</evidence>
<keyword evidence="1" id="KW-0677">Repeat</keyword>
<dbReference type="PANTHER" id="PTHR24173:SF74">
    <property type="entry name" value="ANKYRIN REPEAT DOMAIN-CONTAINING PROTEIN 16"/>
    <property type="match status" value="1"/>
</dbReference>
<protein>
    <submittedName>
        <fullName evidence="5">Uncharacterized protein</fullName>
    </submittedName>
</protein>
<dbReference type="PANTHER" id="PTHR24173">
    <property type="entry name" value="ANKYRIN REPEAT CONTAINING"/>
    <property type="match status" value="1"/>
</dbReference>
<feature type="repeat" description="ANK" evidence="3">
    <location>
        <begin position="102"/>
        <end position="122"/>
    </location>
</feature>
<feature type="repeat" description="ANK" evidence="3">
    <location>
        <begin position="197"/>
        <end position="229"/>
    </location>
</feature>
<dbReference type="OrthoDB" id="194358at2759"/>
<dbReference type="SMART" id="SM00248">
    <property type="entry name" value="ANK"/>
    <property type="match status" value="6"/>
</dbReference>
<evidence type="ECO:0000256" key="3">
    <source>
        <dbReference type="PROSITE-ProRule" id="PRU00023"/>
    </source>
</evidence>
<dbReference type="PROSITE" id="PS50088">
    <property type="entry name" value="ANK_REPEAT"/>
    <property type="match status" value="6"/>
</dbReference>
<dbReference type="Pfam" id="PF12796">
    <property type="entry name" value="Ank_2"/>
    <property type="match status" value="1"/>
</dbReference>
<sequence>MATLRVLACLALAMAAGNAFSLPAWFTQAFAGDVPCRHDPPKALLDAVKTGSTSRVTSLLKGSCLRTDERALASAAKIASRDGFDHIIDVLFEHGADFTGCLHLAAANGHEYVVRALLSAGAVPVDVLHDGVTALYLAARGSHILCMHELIGSGADVNSLSTPARRTPMHAAASRGRMASTLTLLDYGADADPADAGGRTPIHLAAEKGHVFVVDILYRANADLDRGDGNGDTPLHLAAANGRLDVVHACVARHADVNRANRHGETALIRAAAHGHVDVIDVLLRAGARDRQLCAQTAAQHHRDDALAACRRR</sequence>
<dbReference type="InterPro" id="IPR036770">
    <property type="entry name" value="Ankyrin_rpt-contain_sf"/>
</dbReference>
<dbReference type="Gene3D" id="1.25.40.20">
    <property type="entry name" value="Ankyrin repeat-containing domain"/>
    <property type="match status" value="3"/>
</dbReference>
<geneLocation type="mitochondrion" evidence="6"/>
<dbReference type="AlphaFoldDB" id="A0A0G4J6K4"/>
<accession>A0A0G4J6K4</accession>
<proteinExistence type="predicted"/>
<feature type="chain" id="PRO_5035990858" evidence="4">
    <location>
        <begin position="20"/>
        <end position="313"/>
    </location>
</feature>
<keyword evidence="2 3" id="KW-0040">ANK repeat</keyword>
<dbReference type="Proteomes" id="UP000290189">
    <property type="component" value="Unassembled WGS sequence"/>
</dbReference>
<keyword evidence="7" id="KW-1185">Reference proteome</keyword>